<keyword evidence="3 6" id="KW-0812">Transmembrane</keyword>
<dbReference type="AlphaFoldDB" id="A0A846QQ70"/>
<keyword evidence="4 6" id="KW-1133">Transmembrane helix</keyword>
<reference evidence="7 8" key="1">
    <citation type="submission" date="2020-03" db="EMBL/GenBank/DDBJ databases">
        <title>Genomic Encyclopedia of Type Strains, Phase IV (KMG-IV): sequencing the most valuable type-strain genomes for metagenomic binning, comparative biology and taxonomic classification.</title>
        <authorList>
            <person name="Goeker M."/>
        </authorList>
    </citation>
    <scope>NUCLEOTIDE SEQUENCE [LARGE SCALE GENOMIC DNA]</scope>
    <source>
        <strain evidence="7 8">DSM 24233</strain>
    </source>
</reference>
<dbReference type="PANTHER" id="PTHR30086:SF20">
    <property type="entry name" value="ARGININE EXPORTER PROTEIN ARGO-RELATED"/>
    <property type="match status" value="1"/>
</dbReference>
<feature type="transmembrane region" description="Helical" evidence="6">
    <location>
        <begin position="44"/>
        <end position="70"/>
    </location>
</feature>
<keyword evidence="8" id="KW-1185">Reference proteome</keyword>
<accession>A0A846QQ70</accession>
<evidence type="ECO:0000256" key="3">
    <source>
        <dbReference type="ARBA" id="ARBA00022692"/>
    </source>
</evidence>
<proteinExistence type="predicted"/>
<feature type="transmembrane region" description="Helical" evidence="6">
    <location>
        <begin position="115"/>
        <end position="137"/>
    </location>
</feature>
<protein>
    <submittedName>
        <fullName evidence="7">Threonine/homoserine/homoserine lactone efflux protein</fullName>
    </submittedName>
</protein>
<dbReference type="EMBL" id="JAATJA010000003">
    <property type="protein sequence ID" value="NJB69130.1"/>
    <property type="molecule type" value="Genomic_DNA"/>
</dbReference>
<evidence type="ECO:0000313" key="7">
    <source>
        <dbReference type="EMBL" id="NJB69130.1"/>
    </source>
</evidence>
<comment type="caution">
    <text evidence="7">The sequence shown here is derived from an EMBL/GenBank/DDBJ whole genome shotgun (WGS) entry which is preliminary data.</text>
</comment>
<dbReference type="PIRSF" id="PIRSF006324">
    <property type="entry name" value="LeuE"/>
    <property type="match status" value="1"/>
</dbReference>
<feature type="transmembrane region" description="Helical" evidence="6">
    <location>
        <begin position="77"/>
        <end position="95"/>
    </location>
</feature>
<evidence type="ECO:0000313" key="8">
    <source>
        <dbReference type="Proteomes" id="UP000580856"/>
    </source>
</evidence>
<evidence type="ECO:0000256" key="1">
    <source>
        <dbReference type="ARBA" id="ARBA00004651"/>
    </source>
</evidence>
<dbReference type="RefSeq" id="WP_167942212.1">
    <property type="nucleotide sequence ID" value="NZ_JAATJA010000003.1"/>
</dbReference>
<keyword evidence="5 6" id="KW-0472">Membrane</keyword>
<comment type="subcellular location">
    <subcellularLocation>
        <location evidence="1">Cell membrane</location>
        <topology evidence="1">Multi-pass membrane protein</topology>
    </subcellularLocation>
</comment>
<sequence length="211" mass="22275">MFSYSVQHWATFLAAAFLLNMSPGPDMAYILANTVRGGRRSGFAAMLGIWTGAMGHVAFAAVGLSALLVASATAFSVVKYAGAAYLAWLGIQALRSRGAFSLEEAGPSRATTSGIFAHGMLVNLLNPKVAIFFLAFLPQFVVPGAGPVSAQLALHGVLLIASSVFVEPPLVLLGDRISNGLRGNVRFRQWLDRGLGAFLILIGLRLAVSER</sequence>
<dbReference type="PANTHER" id="PTHR30086">
    <property type="entry name" value="ARGININE EXPORTER PROTEIN ARGO"/>
    <property type="match status" value="1"/>
</dbReference>
<evidence type="ECO:0000256" key="4">
    <source>
        <dbReference type="ARBA" id="ARBA00022989"/>
    </source>
</evidence>
<evidence type="ECO:0000256" key="6">
    <source>
        <dbReference type="SAM" id="Phobius"/>
    </source>
</evidence>
<evidence type="ECO:0000256" key="2">
    <source>
        <dbReference type="ARBA" id="ARBA00022475"/>
    </source>
</evidence>
<dbReference type="GO" id="GO:0015171">
    <property type="term" value="F:amino acid transmembrane transporter activity"/>
    <property type="evidence" value="ECO:0007669"/>
    <property type="project" value="TreeGrafter"/>
</dbReference>
<keyword evidence="2" id="KW-1003">Cell membrane</keyword>
<dbReference type="InterPro" id="IPR001123">
    <property type="entry name" value="LeuE-type"/>
</dbReference>
<name>A0A846QQ70_9BACT</name>
<dbReference type="Pfam" id="PF01810">
    <property type="entry name" value="LysE"/>
    <property type="match status" value="1"/>
</dbReference>
<dbReference type="GO" id="GO:0005886">
    <property type="term" value="C:plasma membrane"/>
    <property type="evidence" value="ECO:0007669"/>
    <property type="project" value="UniProtKB-SubCell"/>
</dbReference>
<gene>
    <name evidence="7" type="ORF">GGQ74_002824</name>
</gene>
<feature type="transmembrane region" description="Helical" evidence="6">
    <location>
        <begin position="149"/>
        <end position="170"/>
    </location>
</feature>
<dbReference type="Proteomes" id="UP000580856">
    <property type="component" value="Unassembled WGS sequence"/>
</dbReference>
<evidence type="ECO:0000256" key="5">
    <source>
        <dbReference type="ARBA" id="ARBA00023136"/>
    </source>
</evidence>
<organism evidence="7 8">
    <name type="scientific">Desulfobaculum xiamenense</name>
    <dbReference type="NCBI Taxonomy" id="995050"/>
    <lineage>
        <taxon>Bacteria</taxon>
        <taxon>Pseudomonadati</taxon>
        <taxon>Thermodesulfobacteriota</taxon>
        <taxon>Desulfovibrionia</taxon>
        <taxon>Desulfovibrionales</taxon>
        <taxon>Desulfovibrionaceae</taxon>
        <taxon>Desulfobaculum</taxon>
    </lineage>
</organism>